<dbReference type="PANTHER" id="PTHR38764">
    <property type="entry name" value="ACYL CARRIER PROTEIN PHOSPHODIESTERASE"/>
    <property type="match status" value="1"/>
</dbReference>
<keyword evidence="1" id="KW-0444">Lipid biosynthesis</keyword>
<evidence type="ECO:0000313" key="4">
    <source>
        <dbReference type="EMBL" id="NIJ54114.1"/>
    </source>
</evidence>
<dbReference type="PANTHER" id="PTHR38764:SF1">
    <property type="entry name" value="ACYL CARRIER PROTEIN PHOSPHODIESTERASE"/>
    <property type="match status" value="1"/>
</dbReference>
<evidence type="ECO:0000313" key="5">
    <source>
        <dbReference type="Proteomes" id="UP001179181"/>
    </source>
</evidence>
<organism evidence="4 5">
    <name type="scientific">Dyadobacter arcticus</name>
    <dbReference type="NCBI Taxonomy" id="1078754"/>
    <lineage>
        <taxon>Bacteria</taxon>
        <taxon>Pseudomonadati</taxon>
        <taxon>Bacteroidota</taxon>
        <taxon>Cytophagia</taxon>
        <taxon>Cytophagales</taxon>
        <taxon>Spirosomataceae</taxon>
        <taxon>Dyadobacter</taxon>
    </lineage>
</organism>
<proteinExistence type="predicted"/>
<dbReference type="InterPro" id="IPR007431">
    <property type="entry name" value="ACP_PD"/>
</dbReference>
<reference evidence="4 5" key="1">
    <citation type="submission" date="2020-03" db="EMBL/GenBank/DDBJ databases">
        <title>Genomic Encyclopedia of Type Strains, Phase IV (KMG-IV): sequencing the most valuable type-strain genomes for metagenomic binning, comparative biology and taxonomic classification.</title>
        <authorList>
            <person name="Goeker M."/>
        </authorList>
    </citation>
    <scope>NUCLEOTIDE SEQUENCE [LARGE SCALE GENOMIC DNA]</scope>
    <source>
        <strain evidence="4 5">DSM 102865</strain>
    </source>
</reference>
<dbReference type="Pfam" id="PF04336">
    <property type="entry name" value="ACP_PD"/>
    <property type="match status" value="1"/>
</dbReference>
<keyword evidence="5" id="KW-1185">Reference proteome</keyword>
<evidence type="ECO:0000256" key="1">
    <source>
        <dbReference type="ARBA" id="ARBA00022516"/>
    </source>
</evidence>
<accession>A0ABX0UQ83</accession>
<keyword evidence="2" id="KW-0378">Hydrolase</keyword>
<gene>
    <name evidence="4" type="ORF">FHS68_003296</name>
</gene>
<protein>
    <submittedName>
        <fullName evidence="4">Acyl carrier protein phosphodiesterase</fullName>
    </submittedName>
</protein>
<dbReference type="Proteomes" id="UP001179181">
    <property type="component" value="Unassembled WGS sequence"/>
</dbReference>
<evidence type="ECO:0000256" key="3">
    <source>
        <dbReference type="ARBA" id="ARBA00023098"/>
    </source>
</evidence>
<dbReference type="RefSeq" id="WP_167271897.1">
    <property type="nucleotide sequence ID" value="NZ_JAASQJ010000003.1"/>
</dbReference>
<keyword evidence="3" id="KW-0443">Lipid metabolism</keyword>
<dbReference type="PIRSF" id="PIRSF011489">
    <property type="entry name" value="DUF479"/>
    <property type="match status" value="1"/>
</dbReference>
<name>A0ABX0UQ83_9BACT</name>
<dbReference type="EMBL" id="JAASQJ010000003">
    <property type="protein sequence ID" value="NIJ54114.1"/>
    <property type="molecule type" value="Genomic_DNA"/>
</dbReference>
<comment type="caution">
    <text evidence="4">The sequence shown here is derived from an EMBL/GenBank/DDBJ whole genome shotgun (WGS) entry which is preliminary data.</text>
</comment>
<sequence>MNFLAHILLSGEREGVLMGNYVGDFIKGRLTEEKTVDWNQDYVLGLKLHRFIDSFTDTHPEVQEAKHLAALSLGKLAGIVMDIYFDYFLASHFSDFSKDSLSAYVHAKYAVIEKNDYLVPQDMIPMVRSMIRQDWLTSYATFEGIDLTFQRLSRRAKFLAPISNAVNDLRANEDFYYQKFQKFFPELQMRSALFIAENGSGIFKVGAPL</sequence>
<evidence type="ECO:0000256" key="2">
    <source>
        <dbReference type="ARBA" id="ARBA00022801"/>
    </source>
</evidence>